<feature type="domain" description="DUF7919" evidence="1">
    <location>
        <begin position="2"/>
        <end position="141"/>
    </location>
</feature>
<name>A0ABT9MP19_9ACTN</name>
<gene>
    <name evidence="2" type="ORF">J2S43_001678</name>
</gene>
<dbReference type="Pfam" id="PF25535">
    <property type="entry name" value="DUF7919"/>
    <property type="match status" value="1"/>
</dbReference>
<protein>
    <recommendedName>
        <fullName evidence="1">DUF7919 domain-containing protein</fullName>
    </recommendedName>
</protein>
<sequence length="166" mass="18963">MTHFADLSPYAYYDNDIIESDTGWVTYRPRYDRVNIGWLDAPHDFATRPTPHWLPDALLDIIAGPSVNTMRGFHRCTLCPSQDTPEGIMTEVSHPAGTLLLGHAEVRIPVRPGTMYAAPTLIWHYITTHRYRPPDDFIRAAEIYDRAWTTVPSPWIPDDADHMGFD</sequence>
<dbReference type="InterPro" id="IPR057679">
    <property type="entry name" value="DUF7919"/>
</dbReference>
<organism evidence="2 3">
    <name type="scientific">Catenuloplanes nepalensis</name>
    <dbReference type="NCBI Taxonomy" id="587533"/>
    <lineage>
        <taxon>Bacteria</taxon>
        <taxon>Bacillati</taxon>
        <taxon>Actinomycetota</taxon>
        <taxon>Actinomycetes</taxon>
        <taxon>Micromonosporales</taxon>
        <taxon>Micromonosporaceae</taxon>
        <taxon>Catenuloplanes</taxon>
    </lineage>
</organism>
<dbReference type="Proteomes" id="UP001240984">
    <property type="component" value="Unassembled WGS sequence"/>
</dbReference>
<evidence type="ECO:0000259" key="1">
    <source>
        <dbReference type="Pfam" id="PF25535"/>
    </source>
</evidence>
<reference evidence="2 3" key="1">
    <citation type="submission" date="2023-07" db="EMBL/GenBank/DDBJ databases">
        <title>Sequencing the genomes of 1000 actinobacteria strains.</title>
        <authorList>
            <person name="Klenk H.-P."/>
        </authorList>
    </citation>
    <scope>NUCLEOTIDE SEQUENCE [LARGE SCALE GENOMIC DNA]</scope>
    <source>
        <strain evidence="2 3">DSM 44710</strain>
    </source>
</reference>
<accession>A0ABT9MP19</accession>
<dbReference type="EMBL" id="JAUSRA010000001">
    <property type="protein sequence ID" value="MDP9793166.1"/>
    <property type="molecule type" value="Genomic_DNA"/>
</dbReference>
<proteinExistence type="predicted"/>
<evidence type="ECO:0000313" key="2">
    <source>
        <dbReference type="EMBL" id="MDP9793166.1"/>
    </source>
</evidence>
<dbReference type="RefSeq" id="WP_306828160.1">
    <property type="nucleotide sequence ID" value="NZ_JAUSRA010000001.1"/>
</dbReference>
<comment type="caution">
    <text evidence="2">The sequence shown here is derived from an EMBL/GenBank/DDBJ whole genome shotgun (WGS) entry which is preliminary data.</text>
</comment>
<keyword evidence="3" id="KW-1185">Reference proteome</keyword>
<evidence type="ECO:0000313" key="3">
    <source>
        <dbReference type="Proteomes" id="UP001240984"/>
    </source>
</evidence>